<name>A0A1G2CHR2_9BACT</name>
<comment type="cofactor">
    <cofactor evidence="1">
        <name>thiamine diphosphate</name>
        <dbReference type="ChEBI" id="CHEBI:58937"/>
    </cofactor>
</comment>
<comment type="caution">
    <text evidence="6">The sequence shown here is derived from an EMBL/GenBank/DDBJ whole genome shotgun (WGS) entry which is preliminary data.</text>
</comment>
<accession>A0A1G2CHR2</accession>
<sequence length="337" mass="36047">MLNPDVKLNPKIFSDDIEQKPTRAGFGDGLLIAGEADENVVALCADLTESTYSHLFAKKFPDRFFECGVAEQNMATIAAGLGVSGKIPFISSYATFSPGRNWEQIRTTISYNDSNVKIAGHHAGISVGPDGATHQAVEDIATMRVMANMRVIVPCDAIEARKATVAAAKLWGPVYLRFGREKTPVMTTEETAFTPGKVEVFWESASSTSSGRVKPQVVIIGCGGLLYNALLAARELEKEKIGVVVLNSHTIKPLDEKKIVELAKKTGAVVTVEEHQVSGGLGGAVAEALAKHAPTPMEFIGMQGVFGESGPPAELIEKYGMGVKHIVAAAKRAIRRK</sequence>
<dbReference type="STRING" id="1798652.A3A43_03435"/>
<keyword evidence="3" id="KW-0808">Transferase</keyword>
<dbReference type="PANTHER" id="PTHR43825">
    <property type="entry name" value="PYRUVATE DEHYDROGENASE E1 COMPONENT"/>
    <property type="match status" value="1"/>
</dbReference>
<keyword evidence="4" id="KW-0786">Thiamine pyrophosphate</keyword>
<dbReference type="InterPro" id="IPR051157">
    <property type="entry name" value="PDH/Transketolase"/>
</dbReference>
<protein>
    <submittedName>
        <fullName evidence="6">Transketolase</fullName>
    </submittedName>
</protein>
<dbReference type="InterPro" id="IPR009014">
    <property type="entry name" value="Transketo_C/PFOR_II"/>
</dbReference>
<dbReference type="GO" id="GO:0016740">
    <property type="term" value="F:transferase activity"/>
    <property type="evidence" value="ECO:0007669"/>
    <property type="project" value="UniProtKB-KW"/>
</dbReference>
<dbReference type="SUPFAM" id="SSF52922">
    <property type="entry name" value="TK C-terminal domain-like"/>
    <property type="match status" value="1"/>
</dbReference>
<dbReference type="SMART" id="SM00861">
    <property type="entry name" value="Transket_pyr"/>
    <property type="match status" value="1"/>
</dbReference>
<reference evidence="6 7" key="1">
    <citation type="journal article" date="2016" name="Nat. Commun.">
        <title>Thousands of microbial genomes shed light on interconnected biogeochemical processes in an aquifer system.</title>
        <authorList>
            <person name="Anantharaman K."/>
            <person name="Brown C.T."/>
            <person name="Hug L.A."/>
            <person name="Sharon I."/>
            <person name="Castelle C.J."/>
            <person name="Probst A.J."/>
            <person name="Thomas B.C."/>
            <person name="Singh A."/>
            <person name="Wilkins M.J."/>
            <person name="Karaoz U."/>
            <person name="Brodie E.L."/>
            <person name="Williams K.H."/>
            <person name="Hubbard S.S."/>
            <person name="Banfield J.F."/>
        </authorList>
    </citation>
    <scope>NUCLEOTIDE SEQUENCE [LARGE SCALE GENOMIC DNA]</scope>
</reference>
<dbReference type="PROSITE" id="PS00802">
    <property type="entry name" value="TRANSKETOLASE_2"/>
    <property type="match status" value="1"/>
</dbReference>
<dbReference type="InterPro" id="IPR029061">
    <property type="entry name" value="THDP-binding"/>
</dbReference>
<evidence type="ECO:0000313" key="6">
    <source>
        <dbReference type="EMBL" id="OGZ00943.1"/>
    </source>
</evidence>
<evidence type="ECO:0000256" key="3">
    <source>
        <dbReference type="ARBA" id="ARBA00022679"/>
    </source>
</evidence>
<evidence type="ECO:0000259" key="5">
    <source>
        <dbReference type="SMART" id="SM00861"/>
    </source>
</evidence>
<dbReference type="CDD" id="cd07033">
    <property type="entry name" value="TPP_PYR_DXS_TK_like"/>
    <property type="match status" value="1"/>
</dbReference>
<dbReference type="SUPFAM" id="SSF52518">
    <property type="entry name" value="Thiamin diphosphate-binding fold (THDP-binding)"/>
    <property type="match status" value="1"/>
</dbReference>
<dbReference type="AlphaFoldDB" id="A0A1G2CHR2"/>
<dbReference type="FunFam" id="3.40.50.970:FF:000129">
    <property type="entry name" value="Transketolase"/>
    <property type="match status" value="1"/>
</dbReference>
<dbReference type="Gene3D" id="3.40.50.970">
    <property type="match status" value="1"/>
</dbReference>
<dbReference type="PANTHER" id="PTHR43825:SF1">
    <property type="entry name" value="TRANSKETOLASE-LIKE PYRIMIDINE-BINDING DOMAIN-CONTAINING PROTEIN"/>
    <property type="match status" value="1"/>
</dbReference>
<evidence type="ECO:0000256" key="2">
    <source>
        <dbReference type="ARBA" id="ARBA00007131"/>
    </source>
</evidence>
<dbReference type="Gene3D" id="3.40.50.920">
    <property type="match status" value="1"/>
</dbReference>
<comment type="similarity">
    <text evidence="2">Belongs to the transketolase family.</text>
</comment>
<dbReference type="Pfam" id="PF02780">
    <property type="entry name" value="Transketolase_C"/>
    <property type="match status" value="1"/>
</dbReference>
<dbReference type="InterPro" id="IPR020826">
    <property type="entry name" value="Transketolase_BS"/>
</dbReference>
<evidence type="ECO:0000256" key="1">
    <source>
        <dbReference type="ARBA" id="ARBA00001964"/>
    </source>
</evidence>
<dbReference type="Proteomes" id="UP000178495">
    <property type="component" value="Unassembled WGS sequence"/>
</dbReference>
<gene>
    <name evidence="6" type="ORF">A3A43_03435</name>
</gene>
<dbReference type="EMBL" id="MHLC01000024">
    <property type="protein sequence ID" value="OGZ00943.1"/>
    <property type="molecule type" value="Genomic_DNA"/>
</dbReference>
<evidence type="ECO:0000256" key="4">
    <source>
        <dbReference type="ARBA" id="ARBA00023052"/>
    </source>
</evidence>
<evidence type="ECO:0000313" key="7">
    <source>
        <dbReference type="Proteomes" id="UP000178495"/>
    </source>
</evidence>
<dbReference type="InterPro" id="IPR005475">
    <property type="entry name" value="Transketolase-like_Pyr-bd"/>
</dbReference>
<dbReference type="InterPro" id="IPR033248">
    <property type="entry name" value="Transketolase_C"/>
</dbReference>
<proteinExistence type="inferred from homology"/>
<organism evidence="6 7">
    <name type="scientific">Candidatus Liptonbacteria bacterium RIFCSPLOWO2_01_FULL_56_20</name>
    <dbReference type="NCBI Taxonomy" id="1798652"/>
    <lineage>
        <taxon>Bacteria</taxon>
        <taxon>Candidatus Liptoniibacteriota</taxon>
    </lineage>
</organism>
<feature type="domain" description="Transketolase-like pyrimidine-binding" evidence="5">
    <location>
        <begin position="20"/>
        <end position="185"/>
    </location>
</feature>
<dbReference type="Pfam" id="PF02779">
    <property type="entry name" value="Transket_pyr"/>
    <property type="match status" value="1"/>
</dbReference>